<reference evidence="1" key="1">
    <citation type="submission" date="2021-09" db="EMBL/GenBank/DDBJ databases">
        <authorList>
            <consortium name="AG Swart"/>
            <person name="Singh M."/>
            <person name="Singh A."/>
            <person name="Seah K."/>
            <person name="Emmerich C."/>
        </authorList>
    </citation>
    <scope>NUCLEOTIDE SEQUENCE</scope>
    <source>
        <strain evidence="1">ATCC30299</strain>
    </source>
</reference>
<evidence type="ECO:0000313" key="2">
    <source>
        <dbReference type="Proteomes" id="UP001162131"/>
    </source>
</evidence>
<accession>A0AAU9KA07</accession>
<gene>
    <name evidence="1" type="ORF">BSTOLATCC_MIC59596</name>
</gene>
<sequence length="91" mass="9768">MALFYYNGQSGPLGDVRDGGGYPVSSLGKSFARYTTYAGQRPQRNTLCLYHVSIGSFDLPNWDILFAGNLNFGGNATIGNVSFGLNPNLLA</sequence>
<evidence type="ECO:0000313" key="1">
    <source>
        <dbReference type="EMBL" id="CAG9333780.1"/>
    </source>
</evidence>
<comment type="caution">
    <text evidence="1">The sequence shown here is derived from an EMBL/GenBank/DDBJ whole genome shotgun (WGS) entry which is preliminary data.</text>
</comment>
<dbReference type="EMBL" id="CAJZBQ010000057">
    <property type="protein sequence ID" value="CAG9333780.1"/>
    <property type="molecule type" value="Genomic_DNA"/>
</dbReference>
<dbReference type="Proteomes" id="UP001162131">
    <property type="component" value="Unassembled WGS sequence"/>
</dbReference>
<proteinExistence type="predicted"/>
<evidence type="ECO:0008006" key="3">
    <source>
        <dbReference type="Google" id="ProtNLM"/>
    </source>
</evidence>
<dbReference type="AlphaFoldDB" id="A0AAU9KA07"/>
<keyword evidence="2" id="KW-1185">Reference proteome</keyword>
<organism evidence="1 2">
    <name type="scientific">Blepharisma stoltei</name>
    <dbReference type="NCBI Taxonomy" id="1481888"/>
    <lineage>
        <taxon>Eukaryota</taxon>
        <taxon>Sar</taxon>
        <taxon>Alveolata</taxon>
        <taxon>Ciliophora</taxon>
        <taxon>Postciliodesmatophora</taxon>
        <taxon>Heterotrichea</taxon>
        <taxon>Heterotrichida</taxon>
        <taxon>Blepharismidae</taxon>
        <taxon>Blepharisma</taxon>
    </lineage>
</organism>
<protein>
    <recommendedName>
        <fullName evidence="3">Dirigent protein</fullName>
    </recommendedName>
</protein>
<name>A0AAU9KA07_9CILI</name>